<keyword evidence="1" id="KW-0677">Repeat</keyword>
<evidence type="ECO:0000313" key="3">
    <source>
        <dbReference type="EMBL" id="CAA2628936.1"/>
    </source>
</evidence>
<dbReference type="PANTHER" id="PTHR46782:SF2">
    <property type="entry name" value="OS07G0545900 PROTEIN"/>
    <property type="match status" value="1"/>
</dbReference>
<dbReference type="InterPro" id="IPR011990">
    <property type="entry name" value="TPR-like_helical_dom_sf"/>
</dbReference>
<dbReference type="EMBL" id="CACRZD030000011">
    <property type="protein sequence ID" value="CAA6668182.1"/>
    <property type="molecule type" value="Genomic_DNA"/>
</dbReference>
<dbReference type="InterPro" id="IPR044646">
    <property type="entry name" value="EMB1417-like"/>
</dbReference>
<accession>A0A7I8JFL1</accession>
<dbReference type="Proteomes" id="UP001189122">
    <property type="component" value="Unassembled WGS sequence"/>
</dbReference>
<reference evidence="3 4" key="1">
    <citation type="submission" date="2019-12" db="EMBL/GenBank/DDBJ databases">
        <authorList>
            <person name="Scholz U."/>
            <person name="Mascher M."/>
            <person name="Fiebig A."/>
        </authorList>
    </citation>
    <scope>NUCLEOTIDE SEQUENCE</scope>
</reference>
<dbReference type="InterPro" id="IPR002885">
    <property type="entry name" value="PPR_rpt"/>
</dbReference>
<proteinExistence type="predicted"/>
<evidence type="ECO:0000256" key="1">
    <source>
        <dbReference type="ARBA" id="ARBA00022737"/>
    </source>
</evidence>
<dbReference type="PROSITE" id="PS51375">
    <property type="entry name" value="PPR"/>
    <property type="match status" value="1"/>
</dbReference>
<evidence type="ECO:0000313" key="4">
    <source>
        <dbReference type="Proteomes" id="UP001189122"/>
    </source>
</evidence>
<protein>
    <submittedName>
        <fullName evidence="3">Uncharacterized protein</fullName>
    </submittedName>
</protein>
<name>A0A7I8JFL1_SPIIN</name>
<gene>
    <name evidence="3" type="ORF">SI7747_11014576</name>
</gene>
<dbReference type="Gene3D" id="1.25.40.10">
    <property type="entry name" value="Tetratricopeptide repeat domain"/>
    <property type="match status" value="1"/>
</dbReference>
<organism evidence="3">
    <name type="scientific">Spirodela intermedia</name>
    <name type="common">Intermediate duckweed</name>
    <dbReference type="NCBI Taxonomy" id="51605"/>
    <lineage>
        <taxon>Eukaryota</taxon>
        <taxon>Viridiplantae</taxon>
        <taxon>Streptophyta</taxon>
        <taxon>Embryophyta</taxon>
        <taxon>Tracheophyta</taxon>
        <taxon>Spermatophyta</taxon>
        <taxon>Magnoliopsida</taxon>
        <taxon>Liliopsida</taxon>
        <taxon>Araceae</taxon>
        <taxon>Lemnoideae</taxon>
        <taxon>Spirodela</taxon>
    </lineage>
</organism>
<sequence>MTISLKKQGILVDGLTTEPGSKSSCQRLNRSAREHPHRLPSLPIARTAAASLPCSPLPQLGRKNYYHFIVNSWEPNKPQELVSQLPNEKEAIDKALDKWTAFEVEFPLIAVAKALGILRRRNQWLRIIQVSKWLLSKGQAMTMGTYDVLLLALDMEGRVDEAETIWHAVLETHTRSISRRLFSRMIAVYDHHRMPAKILEVFADMEELGVKPDEDTVTRVGRALQSLGQEDNRRRLFQKYGRKFGYLHFNGERVRVRISRGLEDQQ</sequence>
<feature type="repeat" description="PPR" evidence="2">
    <location>
        <begin position="178"/>
        <end position="212"/>
    </location>
</feature>
<evidence type="ECO:0000256" key="2">
    <source>
        <dbReference type="PROSITE-ProRule" id="PRU00708"/>
    </source>
</evidence>
<dbReference type="EMBL" id="LR743598">
    <property type="protein sequence ID" value="CAA2628936.1"/>
    <property type="molecule type" value="Genomic_DNA"/>
</dbReference>
<keyword evidence="4" id="KW-1185">Reference proteome</keyword>
<dbReference type="AlphaFoldDB" id="A0A7I8JFL1"/>
<dbReference type="PANTHER" id="PTHR46782">
    <property type="entry name" value="OS01G0757700 PROTEIN"/>
    <property type="match status" value="1"/>
</dbReference>